<proteinExistence type="predicted"/>
<accession>A0A367YB91</accession>
<protein>
    <recommendedName>
        <fullName evidence="3">Chromo domain-containing protein</fullName>
    </recommendedName>
</protein>
<reference evidence="1 2" key="1">
    <citation type="submission" date="2018-06" db="EMBL/GenBank/DDBJ databases">
        <title>Whole genome sequencing of Candida tropicalis (genome annotated by CSBL at Korea University).</title>
        <authorList>
            <person name="Ahn J."/>
        </authorList>
    </citation>
    <scope>NUCLEOTIDE SEQUENCE [LARGE SCALE GENOMIC DNA]</scope>
    <source>
        <strain evidence="1 2">ATCC 20962</strain>
    </source>
</reference>
<sequence>MGVIFGRAILKSQQTDARTAAMGDPPYQIQKIMNHKKKKGEVWFQIKYATGSVEWVPRPILQHLIPANYLHYVKQQPDLKGL</sequence>
<evidence type="ECO:0008006" key="3">
    <source>
        <dbReference type="Google" id="ProtNLM"/>
    </source>
</evidence>
<dbReference type="SUPFAM" id="SSF54160">
    <property type="entry name" value="Chromo domain-like"/>
    <property type="match status" value="1"/>
</dbReference>
<evidence type="ECO:0000313" key="1">
    <source>
        <dbReference type="EMBL" id="RCK62869.1"/>
    </source>
</evidence>
<organism evidence="1 2">
    <name type="scientific">Candida viswanathii</name>
    <dbReference type="NCBI Taxonomy" id="5486"/>
    <lineage>
        <taxon>Eukaryota</taxon>
        <taxon>Fungi</taxon>
        <taxon>Dikarya</taxon>
        <taxon>Ascomycota</taxon>
        <taxon>Saccharomycotina</taxon>
        <taxon>Pichiomycetes</taxon>
        <taxon>Debaryomycetaceae</taxon>
        <taxon>Candida/Lodderomyces clade</taxon>
        <taxon>Candida</taxon>
    </lineage>
</organism>
<keyword evidence="2" id="KW-1185">Reference proteome</keyword>
<dbReference type="EMBL" id="QLNQ01000025">
    <property type="protein sequence ID" value="RCK62869.1"/>
    <property type="molecule type" value="Genomic_DNA"/>
</dbReference>
<dbReference type="OrthoDB" id="4027117at2759"/>
<evidence type="ECO:0000313" key="2">
    <source>
        <dbReference type="Proteomes" id="UP000253472"/>
    </source>
</evidence>
<dbReference type="GO" id="GO:0000123">
    <property type="term" value="C:histone acetyltransferase complex"/>
    <property type="evidence" value="ECO:0007669"/>
    <property type="project" value="UniProtKB-ARBA"/>
</dbReference>
<name>A0A367YB91_9ASCO</name>
<gene>
    <name evidence="1" type="ORF">Cantr_09439</name>
</gene>
<dbReference type="AlphaFoldDB" id="A0A367YB91"/>
<dbReference type="InterPro" id="IPR016197">
    <property type="entry name" value="Chromo-like_dom_sf"/>
</dbReference>
<comment type="caution">
    <text evidence="1">The sequence shown here is derived from an EMBL/GenBank/DDBJ whole genome shotgun (WGS) entry which is preliminary data.</text>
</comment>
<dbReference type="Proteomes" id="UP000253472">
    <property type="component" value="Unassembled WGS sequence"/>
</dbReference>